<dbReference type="SMART" id="SM00236">
    <property type="entry name" value="fCBD"/>
    <property type="match status" value="1"/>
</dbReference>
<evidence type="ECO:0000256" key="4">
    <source>
        <dbReference type="ARBA" id="ARBA00022729"/>
    </source>
</evidence>
<dbReference type="PANTHER" id="PTHR34142">
    <property type="entry name" value="ENDO-BETA-1,4-GLUCANASE A"/>
    <property type="match status" value="1"/>
</dbReference>
<feature type="domain" description="CBM1" evidence="15">
    <location>
        <begin position="17"/>
        <end position="53"/>
    </location>
</feature>
<evidence type="ECO:0000256" key="2">
    <source>
        <dbReference type="ARBA" id="ARBA00005641"/>
    </source>
</evidence>
<evidence type="ECO:0000259" key="15">
    <source>
        <dbReference type="PROSITE" id="PS51164"/>
    </source>
</evidence>
<dbReference type="GO" id="GO:0005576">
    <property type="term" value="C:extracellular region"/>
    <property type="evidence" value="ECO:0007669"/>
    <property type="project" value="InterPro"/>
</dbReference>
<keyword evidence="4 14" id="KW-0732">Signal</keyword>
<dbReference type="FunFam" id="3.20.20.80:FF:000124">
    <property type="entry name" value="Exported cellulase"/>
    <property type="match status" value="1"/>
</dbReference>
<evidence type="ECO:0000256" key="1">
    <source>
        <dbReference type="ARBA" id="ARBA00000966"/>
    </source>
</evidence>
<evidence type="ECO:0000256" key="9">
    <source>
        <dbReference type="ARBA" id="ARBA00023295"/>
    </source>
</evidence>
<evidence type="ECO:0000256" key="8">
    <source>
        <dbReference type="ARBA" id="ARBA00023283"/>
    </source>
</evidence>
<dbReference type="PROSITE" id="PS51164">
    <property type="entry name" value="CBM1_2"/>
    <property type="match status" value="1"/>
</dbReference>
<evidence type="ECO:0000256" key="7">
    <source>
        <dbReference type="ARBA" id="ARBA00023277"/>
    </source>
</evidence>
<comment type="function">
    <text evidence="11">Endoglucanase (EG) that cleaves the internal beta-1,4-glucosidic bonds in cellulose. The degradation of cellulose involves an interplay between different cellulolytic enzymes. Hydrolysis starts with EGs, which cut internal glycosidic linkages to reduce the polymerization degree of the substrate and creates new chain ends for exocellobiohydrolases (CBHs). The CBH release the disaccharide cellobiose from the non-reducing end of the cellulose polymer chain. Finally, beta-1,4-glucosidases hydrolyze the cellobiose and other short cello-oligosaccharides into glucose units.</text>
</comment>
<evidence type="ECO:0000256" key="10">
    <source>
        <dbReference type="ARBA" id="ARBA00023326"/>
    </source>
</evidence>
<feature type="signal peptide" evidence="14">
    <location>
        <begin position="1"/>
        <end position="17"/>
    </location>
</feature>
<comment type="similarity">
    <text evidence="2 13">Belongs to the glycosyl hydrolase 5 (cellulase A) family.</text>
</comment>
<evidence type="ECO:0000256" key="11">
    <source>
        <dbReference type="ARBA" id="ARBA00059691"/>
    </source>
</evidence>
<evidence type="ECO:0000256" key="13">
    <source>
        <dbReference type="RuleBase" id="RU361153"/>
    </source>
</evidence>
<comment type="catalytic activity">
    <reaction evidence="1">
        <text>Endohydrolysis of (1-&gt;4)-beta-D-glucosidic linkages in cellulose, lichenin and cereal beta-D-glucans.</text>
        <dbReference type="EC" id="3.2.1.4"/>
    </reaction>
</comment>
<name>A0AAJ0GHI4_9PEZI</name>
<dbReference type="InterPro" id="IPR018087">
    <property type="entry name" value="Glyco_hydro_5_CS"/>
</dbReference>
<keyword evidence="7" id="KW-0119">Carbohydrate metabolism</keyword>
<keyword evidence="5 13" id="KW-0378">Hydrolase</keyword>
<dbReference type="Pfam" id="PF00734">
    <property type="entry name" value="CBM_1"/>
    <property type="match status" value="1"/>
</dbReference>
<dbReference type="GO" id="GO:0008810">
    <property type="term" value="F:cellulase activity"/>
    <property type="evidence" value="ECO:0007669"/>
    <property type="project" value="UniProtKB-EC"/>
</dbReference>
<dbReference type="Proteomes" id="UP001271007">
    <property type="component" value="Unassembled WGS sequence"/>
</dbReference>
<keyword evidence="10" id="KW-0624">Polysaccharide degradation</keyword>
<evidence type="ECO:0000256" key="5">
    <source>
        <dbReference type="ARBA" id="ARBA00022801"/>
    </source>
</evidence>
<keyword evidence="8" id="KW-0873">Pyrrolidone carboxylic acid</keyword>
<evidence type="ECO:0000313" key="16">
    <source>
        <dbReference type="EMBL" id="KAK3057575.1"/>
    </source>
</evidence>
<accession>A0AAJ0GHI4</accession>
<evidence type="ECO:0000256" key="12">
    <source>
        <dbReference type="ARBA" id="ARBA00074271"/>
    </source>
</evidence>
<keyword evidence="17" id="KW-1185">Reference proteome</keyword>
<dbReference type="Pfam" id="PF00150">
    <property type="entry name" value="Cellulase"/>
    <property type="match status" value="1"/>
</dbReference>
<reference evidence="16" key="1">
    <citation type="submission" date="2023-04" db="EMBL/GenBank/DDBJ databases">
        <title>Black Yeasts Isolated from many extreme environments.</title>
        <authorList>
            <person name="Coleine C."/>
            <person name="Stajich J.E."/>
            <person name="Selbmann L."/>
        </authorList>
    </citation>
    <scope>NUCLEOTIDE SEQUENCE</scope>
    <source>
        <strain evidence="16">CCFEE 5312</strain>
    </source>
</reference>
<dbReference type="PROSITE" id="PS00562">
    <property type="entry name" value="CBM1_1"/>
    <property type="match status" value="1"/>
</dbReference>
<dbReference type="AlphaFoldDB" id="A0AAJ0GHI4"/>
<dbReference type="InterPro" id="IPR035971">
    <property type="entry name" value="CBD_sf"/>
</dbReference>
<evidence type="ECO:0000256" key="3">
    <source>
        <dbReference type="ARBA" id="ARBA00012601"/>
    </source>
</evidence>
<sequence>MKGSVLALVAAAGTAVAQQAAYGQCGGQGFTGSTKCVSGYQCVKSNDYYSQCIPGSSGPTTTVKTTAKPTTRATTTKTTPTTKATITKATTTKQGSSPTTITGSTGSGVPYAGVNIAGFDFGCGTDGTCTVSGAYPPGDAGIAQMKHFVNDDGLNTFRLPVGWQYLTNGQAGGNLDSTNFAAYDKLVQGCLSTGAALCIIDIHNYARFNGAIVGQGGPTNAQFANLWTQIASKYKSNSKIVFGIMNEPHDLDITAWATTVQAVVTAIRNTGAATQKILLPGTDYTSAGNFIDNGSGAALSKVKNLDGSTTNLIFDVHKYLDSDNSGTNAECDHNNVDVFTTLGNWLRTQKRQAFLTETGGGATTSSCATALCQQLATLNTYSDVYLGWVGWAAGNFDTSYVLTETPTLSGSTWTDQPLVKQCIVGQFHG</sequence>
<dbReference type="Gene3D" id="3.20.20.80">
    <property type="entry name" value="Glycosidases"/>
    <property type="match status" value="1"/>
</dbReference>
<proteinExistence type="inferred from homology"/>
<dbReference type="SUPFAM" id="SSF51445">
    <property type="entry name" value="(Trans)glycosidases"/>
    <property type="match status" value="1"/>
</dbReference>
<dbReference type="InterPro" id="IPR017853">
    <property type="entry name" value="GH"/>
</dbReference>
<dbReference type="SUPFAM" id="SSF57180">
    <property type="entry name" value="Cellulose-binding domain"/>
    <property type="match status" value="1"/>
</dbReference>
<dbReference type="PANTHER" id="PTHR34142:SF5">
    <property type="entry name" value="CBM1 DOMAIN-CONTAINING PROTEIN"/>
    <property type="match status" value="1"/>
</dbReference>
<organism evidence="16 17">
    <name type="scientific">Extremus antarcticus</name>
    <dbReference type="NCBI Taxonomy" id="702011"/>
    <lineage>
        <taxon>Eukaryota</taxon>
        <taxon>Fungi</taxon>
        <taxon>Dikarya</taxon>
        <taxon>Ascomycota</taxon>
        <taxon>Pezizomycotina</taxon>
        <taxon>Dothideomycetes</taxon>
        <taxon>Dothideomycetidae</taxon>
        <taxon>Mycosphaerellales</taxon>
        <taxon>Extremaceae</taxon>
        <taxon>Extremus</taxon>
    </lineage>
</organism>
<evidence type="ECO:0000256" key="14">
    <source>
        <dbReference type="SAM" id="SignalP"/>
    </source>
</evidence>
<dbReference type="PROSITE" id="PS00659">
    <property type="entry name" value="GLYCOSYL_HYDROL_F5"/>
    <property type="match status" value="1"/>
</dbReference>
<dbReference type="EMBL" id="JAWDJX010000003">
    <property type="protein sequence ID" value="KAK3057575.1"/>
    <property type="molecule type" value="Genomic_DNA"/>
</dbReference>
<comment type="caution">
    <text evidence="16">The sequence shown here is derived from an EMBL/GenBank/DDBJ whole genome shotgun (WGS) entry which is preliminary data.</text>
</comment>
<dbReference type="InterPro" id="IPR000254">
    <property type="entry name" value="CBD"/>
</dbReference>
<feature type="chain" id="PRO_5042510664" description="Endoglucanase EG-II" evidence="14">
    <location>
        <begin position="18"/>
        <end position="429"/>
    </location>
</feature>
<keyword evidence="9 13" id="KW-0326">Glycosidase</keyword>
<dbReference type="GO" id="GO:0030245">
    <property type="term" value="P:cellulose catabolic process"/>
    <property type="evidence" value="ECO:0007669"/>
    <property type="project" value="UniProtKB-KW"/>
</dbReference>
<evidence type="ECO:0000313" key="17">
    <source>
        <dbReference type="Proteomes" id="UP001271007"/>
    </source>
</evidence>
<protein>
    <recommendedName>
        <fullName evidence="12">Endoglucanase EG-II</fullName>
        <ecNumber evidence="3">3.2.1.4</ecNumber>
    </recommendedName>
</protein>
<dbReference type="EC" id="3.2.1.4" evidence="3"/>
<evidence type="ECO:0000256" key="6">
    <source>
        <dbReference type="ARBA" id="ARBA00023001"/>
    </source>
</evidence>
<dbReference type="InterPro" id="IPR001547">
    <property type="entry name" value="Glyco_hydro_5"/>
</dbReference>
<keyword evidence="6" id="KW-0136">Cellulose degradation</keyword>
<dbReference type="GO" id="GO:0030248">
    <property type="term" value="F:cellulose binding"/>
    <property type="evidence" value="ECO:0007669"/>
    <property type="project" value="InterPro"/>
</dbReference>
<gene>
    <name evidence="16" type="ORF">LTR09_001759</name>
</gene>